<feature type="coiled-coil region" evidence="2">
    <location>
        <begin position="36"/>
        <end position="70"/>
    </location>
</feature>
<evidence type="ECO:0000313" key="5">
    <source>
        <dbReference type="Proteomes" id="UP001293593"/>
    </source>
</evidence>
<gene>
    <name evidence="4" type="ORF">QN277_003398</name>
</gene>
<evidence type="ECO:0000313" key="4">
    <source>
        <dbReference type="EMBL" id="KAK4260256.1"/>
    </source>
</evidence>
<comment type="similarity">
    <text evidence="1">Belongs to the LEA type 1 family.</text>
</comment>
<dbReference type="PANTHER" id="PTHR33493">
    <property type="entry name" value="LATE EMBRYOGENESIS ABUNDANT PROTEIN 6-RELATED"/>
    <property type="match status" value="1"/>
</dbReference>
<keyword evidence="2" id="KW-0175">Coiled coil</keyword>
<dbReference type="EMBL" id="JAWXYG010000010">
    <property type="protein sequence ID" value="KAK4260256.1"/>
    <property type="molecule type" value="Genomic_DNA"/>
</dbReference>
<dbReference type="Pfam" id="PF03760">
    <property type="entry name" value="LEA_1"/>
    <property type="match status" value="1"/>
</dbReference>
<dbReference type="GO" id="GO:0009793">
    <property type="term" value="P:embryo development ending in seed dormancy"/>
    <property type="evidence" value="ECO:0007669"/>
    <property type="project" value="InterPro"/>
</dbReference>
<reference evidence="4" key="1">
    <citation type="submission" date="2023-10" db="EMBL/GenBank/DDBJ databases">
        <title>Chromosome-level genome of the transformable northern wattle, Acacia crassicarpa.</title>
        <authorList>
            <person name="Massaro I."/>
            <person name="Sinha N.R."/>
            <person name="Poethig S."/>
            <person name="Leichty A.R."/>
        </authorList>
    </citation>
    <scope>NUCLEOTIDE SEQUENCE</scope>
    <source>
        <strain evidence="4">Acra3RX</strain>
        <tissue evidence="4">Leaf</tissue>
    </source>
</reference>
<evidence type="ECO:0000256" key="1">
    <source>
        <dbReference type="ARBA" id="ARBA00010975"/>
    </source>
</evidence>
<evidence type="ECO:0008006" key="6">
    <source>
        <dbReference type="Google" id="ProtNLM"/>
    </source>
</evidence>
<organism evidence="4 5">
    <name type="scientific">Acacia crassicarpa</name>
    <name type="common">northern wattle</name>
    <dbReference type="NCBI Taxonomy" id="499986"/>
    <lineage>
        <taxon>Eukaryota</taxon>
        <taxon>Viridiplantae</taxon>
        <taxon>Streptophyta</taxon>
        <taxon>Embryophyta</taxon>
        <taxon>Tracheophyta</taxon>
        <taxon>Spermatophyta</taxon>
        <taxon>Magnoliopsida</taxon>
        <taxon>eudicotyledons</taxon>
        <taxon>Gunneridae</taxon>
        <taxon>Pentapetalae</taxon>
        <taxon>rosids</taxon>
        <taxon>fabids</taxon>
        <taxon>Fabales</taxon>
        <taxon>Fabaceae</taxon>
        <taxon>Caesalpinioideae</taxon>
        <taxon>mimosoid clade</taxon>
        <taxon>Acacieae</taxon>
        <taxon>Acacia</taxon>
    </lineage>
</organism>
<dbReference type="InterPro" id="IPR005513">
    <property type="entry name" value="LEA_1"/>
</dbReference>
<evidence type="ECO:0000256" key="3">
    <source>
        <dbReference type="SAM" id="MobiDB-lite"/>
    </source>
</evidence>
<dbReference type="Proteomes" id="UP001293593">
    <property type="component" value="Unassembled WGS sequence"/>
</dbReference>
<keyword evidence="5" id="KW-1185">Reference proteome</keyword>
<proteinExistence type="inferred from homology"/>
<comment type="caution">
    <text evidence="4">The sequence shown here is derived from an EMBL/GenBank/DDBJ whole genome shotgun (WGS) entry which is preliminary data.</text>
</comment>
<sequence length="114" mass="12573">MQSAKEKLSNMASAAKEHVDIYKAKIDEKVEKATARTEEEKLIAHERAKAKKAQAKMELHEAKARHAAEKLGAKIPHHLVGAHQHGMNHPGYGAAPVPENSYPPAGNYPMNRHI</sequence>
<name>A0AAE1IYB0_9FABA</name>
<protein>
    <recommendedName>
        <fullName evidence="6">Seed maturation protein</fullName>
    </recommendedName>
</protein>
<dbReference type="PANTHER" id="PTHR33493:SF6">
    <property type="entry name" value="LATE EMBRYOGENESIS ABUNDANT PROTEIN 6"/>
    <property type="match status" value="1"/>
</dbReference>
<dbReference type="AlphaFoldDB" id="A0AAE1IYB0"/>
<feature type="region of interest" description="Disordered" evidence="3">
    <location>
        <begin position="82"/>
        <end position="114"/>
    </location>
</feature>
<evidence type="ECO:0000256" key="2">
    <source>
        <dbReference type="SAM" id="Coils"/>
    </source>
</evidence>
<accession>A0AAE1IYB0</accession>